<protein>
    <recommendedName>
        <fullName evidence="2">FBD domain-containing protein</fullName>
    </recommendedName>
</protein>
<dbReference type="InterPro" id="IPR001810">
    <property type="entry name" value="F-box_dom"/>
</dbReference>
<evidence type="ECO:0000313" key="3">
    <source>
        <dbReference type="EMBL" id="CAI9782780.1"/>
    </source>
</evidence>
<dbReference type="Pfam" id="PF00646">
    <property type="entry name" value="F-box"/>
    <property type="match status" value="1"/>
</dbReference>
<feature type="region of interest" description="Disordered" evidence="1">
    <location>
        <begin position="16"/>
        <end position="38"/>
    </location>
</feature>
<dbReference type="InterPro" id="IPR036047">
    <property type="entry name" value="F-box-like_dom_sf"/>
</dbReference>
<sequence>MVNGIHVVDCVGEENRNRFPDNKEESDSNVNQGVDEEKEEERIMEKCIPWFPLQPQKKRLKRVMVDRLSDLNDSVILHILSFLNVQEAVCTSVLSTRWKSLWTSLSTLMFHNRCSSKSKPFVERVTRTLENYRAGYMKKFAVDFMYNRCYDSQVDNWILLAIQHKVEDLDLRFHLCSTPYKLPHHVYHAPSITNLSLLNCILGLNGAVAWRSLKSLSITKVDLAEGTIEMILSGSPVLEFLKINACRRMKNLTINSTSVKTLVIQNCDAEFSDLLLEISAQYIQSLHILGTTHSRGFQLINVSSLVTAKINYYSDALCHCAKQLLESLHHVKEINLGPYCIQMLSMGEIICWPTPPTRWKSLVLTAHLDEVDTPRIFRLLLNSPSIETLIVNRTRDGCSDLLLNSDVPAVGILFGFPKVSGITLLRLKTVKFTGYPGDIGLGASTLELILFLLENASTLEKLIIVVSPGTDYRRDEETLLNLPRASPHAEIIFRRQIVY</sequence>
<keyword evidence="4" id="KW-1185">Reference proteome</keyword>
<evidence type="ECO:0000259" key="2">
    <source>
        <dbReference type="SMART" id="SM00579"/>
    </source>
</evidence>
<dbReference type="SUPFAM" id="SSF81383">
    <property type="entry name" value="F-box domain"/>
    <property type="match status" value="1"/>
</dbReference>
<dbReference type="Gene3D" id="3.80.10.10">
    <property type="entry name" value="Ribonuclease Inhibitor"/>
    <property type="match status" value="1"/>
</dbReference>
<dbReference type="Proteomes" id="UP000834106">
    <property type="component" value="Chromosome 19"/>
</dbReference>
<dbReference type="EMBL" id="OU503054">
    <property type="protein sequence ID" value="CAI9782780.1"/>
    <property type="molecule type" value="Genomic_DNA"/>
</dbReference>
<feature type="compositionally biased region" description="Basic and acidic residues" evidence="1">
    <location>
        <begin position="16"/>
        <end position="26"/>
    </location>
</feature>
<proteinExistence type="predicted"/>
<dbReference type="SMART" id="SM00579">
    <property type="entry name" value="FBD"/>
    <property type="match status" value="1"/>
</dbReference>
<evidence type="ECO:0000313" key="4">
    <source>
        <dbReference type="Proteomes" id="UP000834106"/>
    </source>
</evidence>
<dbReference type="PANTHER" id="PTHR34145:SF28">
    <property type="entry name" value="F-BOX DOMAIN-CONTAINING PROTEIN"/>
    <property type="match status" value="1"/>
</dbReference>
<dbReference type="AlphaFoldDB" id="A0AAD2A7A0"/>
<dbReference type="Pfam" id="PF23622">
    <property type="entry name" value="LRR_At1g61320_AtMIF1"/>
    <property type="match status" value="1"/>
</dbReference>
<name>A0AAD2A7A0_9LAMI</name>
<reference evidence="3" key="1">
    <citation type="submission" date="2023-05" db="EMBL/GenBank/DDBJ databases">
        <authorList>
            <person name="Huff M."/>
        </authorList>
    </citation>
    <scope>NUCLEOTIDE SEQUENCE</scope>
</reference>
<dbReference type="CDD" id="cd22160">
    <property type="entry name" value="F-box_AtFBL13-like"/>
    <property type="match status" value="1"/>
</dbReference>
<dbReference type="InterPro" id="IPR055357">
    <property type="entry name" value="LRR_At1g61320_AtMIF1"/>
</dbReference>
<dbReference type="InterPro" id="IPR006566">
    <property type="entry name" value="FBD"/>
</dbReference>
<gene>
    <name evidence="3" type="ORF">FPE_LOCUS30210</name>
</gene>
<evidence type="ECO:0000256" key="1">
    <source>
        <dbReference type="SAM" id="MobiDB-lite"/>
    </source>
</evidence>
<dbReference type="InterPro" id="IPR053772">
    <property type="entry name" value="At1g61320/At1g61330-like"/>
</dbReference>
<dbReference type="InterPro" id="IPR053781">
    <property type="entry name" value="F-box_AtFBL13-like"/>
</dbReference>
<dbReference type="InterPro" id="IPR032675">
    <property type="entry name" value="LRR_dom_sf"/>
</dbReference>
<feature type="domain" description="FBD" evidence="2">
    <location>
        <begin position="421"/>
        <end position="494"/>
    </location>
</feature>
<organism evidence="3 4">
    <name type="scientific">Fraxinus pennsylvanica</name>
    <dbReference type="NCBI Taxonomy" id="56036"/>
    <lineage>
        <taxon>Eukaryota</taxon>
        <taxon>Viridiplantae</taxon>
        <taxon>Streptophyta</taxon>
        <taxon>Embryophyta</taxon>
        <taxon>Tracheophyta</taxon>
        <taxon>Spermatophyta</taxon>
        <taxon>Magnoliopsida</taxon>
        <taxon>eudicotyledons</taxon>
        <taxon>Gunneridae</taxon>
        <taxon>Pentapetalae</taxon>
        <taxon>asterids</taxon>
        <taxon>lamiids</taxon>
        <taxon>Lamiales</taxon>
        <taxon>Oleaceae</taxon>
        <taxon>Oleeae</taxon>
        <taxon>Fraxinus</taxon>
    </lineage>
</organism>
<accession>A0AAD2A7A0</accession>
<dbReference type="PANTHER" id="PTHR34145">
    <property type="entry name" value="OS02G0105600 PROTEIN"/>
    <property type="match status" value="1"/>
</dbReference>